<reference evidence="12 13" key="1">
    <citation type="submission" date="2020-11" db="EMBL/GenBank/DDBJ databases">
        <authorList>
            <person name="Wallbank WR R."/>
            <person name="Pardo Diaz C."/>
            <person name="Kozak K."/>
            <person name="Martin S."/>
            <person name="Jiggins C."/>
            <person name="Moest M."/>
            <person name="Warren A I."/>
            <person name="Generalovic N T."/>
            <person name="Byers J.R.P. K."/>
            <person name="Montejo-Kovacevich G."/>
            <person name="Yen C E."/>
        </authorList>
    </citation>
    <scope>NUCLEOTIDE SEQUENCE [LARGE SCALE GENOMIC DNA]</scope>
</reference>
<evidence type="ECO:0000256" key="8">
    <source>
        <dbReference type="PIRSR" id="PIRSR601461-2"/>
    </source>
</evidence>
<name>A0A7R8Z100_HERIL</name>
<dbReference type="Pfam" id="PF00026">
    <property type="entry name" value="Asp"/>
    <property type="match status" value="1"/>
</dbReference>
<feature type="disulfide bond" evidence="8">
    <location>
        <begin position="243"/>
        <end position="247"/>
    </location>
</feature>
<keyword evidence="2 9" id="KW-0645">Protease</keyword>
<evidence type="ECO:0000313" key="13">
    <source>
        <dbReference type="Proteomes" id="UP000594454"/>
    </source>
</evidence>
<evidence type="ECO:0000256" key="2">
    <source>
        <dbReference type="ARBA" id="ARBA00022670"/>
    </source>
</evidence>
<sequence>MFKYAIVFLCVAALVSCELYKVKLSKKKGARRYRSRTGTENMSNYNDMSYYGPITIGTPPQKFTVVFDTGSANLWVPSSSCTSASCVNHASYNSAASSTYVANGESFSIQYGTGSLSGFLSTDTVVVGGLTITGQTFAEATNEPGTTFLNEPFDGILGLGYTAISSDSVTPPFYNMVSQGLISSSVFSIWLNRVEGASNGGEIVFGGADSTHYSGSFTYIPLSSESYWEFNMDYGVVGDLEFCASGCSAIADTGTSLLAGPPTSIADINEVIGATQSSDGGYYVSCSDVSSLPTVTFYLGGTAFPLAPADYIVNVVESGTTYCMSGFSENPTAGEGGPSWILGDVFLGKYYTQFDMGNNRIGFATAK</sequence>
<keyword evidence="6" id="KW-0325">Glycoprotein</keyword>
<comment type="similarity">
    <text evidence="1 9">Belongs to the peptidase A1 family.</text>
</comment>
<dbReference type="OMA" id="DSACENH"/>
<feature type="domain" description="Peptidase A1" evidence="11">
    <location>
        <begin position="50"/>
        <end position="364"/>
    </location>
</feature>
<dbReference type="FunFam" id="2.40.70.10:FF:000149">
    <property type="entry name" value="Uncharacterized protein"/>
    <property type="match status" value="1"/>
</dbReference>
<dbReference type="Gene3D" id="2.40.70.10">
    <property type="entry name" value="Acid Proteases"/>
    <property type="match status" value="2"/>
</dbReference>
<keyword evidence="5 8" id="KW-1015">Disulfide bond</keyword>
<keyword evidence="3 9" id="KW-0064">Aspartyl protease</keyword>
<feature type="active site" evidence="7">
    <location>
        <position position="68"/>
    </location>
</feature>
<evidence type="ECO:0000256" key="4">
    <source>
        <dbReference type="ARBA" id="ARBA00022801"/>
    </source>
</evidence>
<dbReference type="OrthoDB" id="771136at2759"/>
<dbReference type="PANTHER" id="PTHR47966">
    <property type="entry name" value="BETA-SITE APP-CLEAVING ENZYME, ISOFORM A-RELATED"/>
    <property type="match status" value="1"/>
</dbReference>
<feature type="signal peptide" evidence="10">
    <location>
        <begin position="1"/>
        <end position="17"/>
    </location>
</feature>
<dbReference type="GO" id="GO:0004190">
    <property type="term" value="F:aspartic-type endopeptidase activity"/>
    <property type="evidence" value="ECO:0007669"/>
    <property type="project" value="UniProtKB-KW"/>
</dbReference>
<keyword evidence="13" id="KW-1185">Reference proteome</keyword>
<evidence type="ECO:0000256" key="10">
    <source>
        <dbReference type="SAM" id="SignalP"/>
    </source>
</evidence>
<evidence type="ECO:0000256" key="9">
    <source>
        <dbReference type="RuleBase" id="RU000454"/>
    </source>
</evidence>
<dbReference type="PROSITE" id="PS51767">
    <property type="entry name" value="PEPTIDASE_A1"/>
    <property type="match status" value="1"/>
</dbReference>
<dbReference type="GO" id="GO:0006508">
    <property type="term" value="P:proteolysis"/>
    <property type="evidence" value="ECO:0007669"/>
    <property type="project" value="UniProtKB-KW"/>
</dbReference>
<evidence type="ECO:0000256" key="1">
    <source>
        <dbReference type="ARBA" id="ARBA00007447"/>
    </source>
</evidence>
<feature type="active site" evidence="7">
    <location>
        <position position="252"/>
    </location>
</feature>
<keyword evidence="10" id="KW-0732">Signal</keyword>
<evidence type="ECO:0000256" key="3">
    <source>
        <dbReference type="ARBA" id="ARBA00022750"/>
    </source>
</evidence>
<dbReference type="InterPro" id="IPR033121">
    <property type="entry name" value="PEPTIDASE_A1"/>
</dbReference>
<evidence type="ECO:0000313" key="12">
    <source>
        <dbReference type="EMBL" id="CAD7092989.1"/>
    </source>
</evidence>
<dbReference type="PANTHER" id="PTHR47966:SF51">
    <property type="entry name" value="BETA-SITE APP-CLEAVING ENZYME, ISOFORM A-RELATED"/>
    <property type="match status" value="1"/>
</dbReference>
<organism evidence="12 13">
    <name type="scientific">Hermetia illucens</name>
    <name type="common">Black soldier fly</name>
    <dbReference type="NCBI Taxonomy" id="343691"/>
    <lineage>
        <taxon>Eukaryota</taxon>
        <taxon>Metazoa</taxon>
        <taxon>Ecdysozoa</taxon>
        <taxon>Arthropoda</taxon>
        <taxon>Hexapoda</taxon>
        <taxon>Insecta</taxon>
        <taxon>Pterygota</taxon>
        <taxon>Neoptera</taxon>
        <taxon>Endopterygota</taxon>
        <taxon>Diptera</taxon>
        <taxon>Brachycera</taxon>
        <taxon>Stratiomyomorpha</taxon>
        <taxon>Stratiomyidae</taxon>
        <taxon>Hermetiinae</taxon>
        <taxon>Hermetia</taxon>
    </lineage>
</organism>
<evidence type="ECO:0000256" key="7">
    <source>
        <dbReference type="PIRSR" id="PIRSR601461-1"/>
    </source>
</evidence>
<dbReference type="EMBL" id="LR899014">
    <property type="protein sequence ID" value="CAD7092989.1"/>
    <property type="molecule type" value="Genomic_DNA"/>
</dbReference>
<dbReference type="PRINTS" id="PR00792">
    <property type="entry name" value="PEPSIN"/>
</dbReference>
<dbReference type="SUPFAM" id="SSF50630">
    <property type="entry name" value="Acid proteases"/>
    <property type="match status" value="1"/>
</dbReference>
<feature type="chain" id="PRO_5030538777" description="Peptidase A1 domain-containing protein" evidence="10">
    <location>
        <begin position="18"/>
        <end position="367"/>
    </location>
</feature>
<dbReference type="InterPro" id="IPR021109">
    <property type="entry name" value="Peptidase_aspartic_dom_sf"/>
</dbReference>
<gene>
    <name evidence="12" type="ORF">HERILL_LOCUS15306</name>
</gene>
<accession>A0A7R8Z100</accession>
<proteinExistence type="inferred from homology"/>
<dbReference type="InterPro" id="IPR001461">
    <property type="entry name" value="Aspartic_peptidase_A1"/>
</dbReference>
<dbReference type="PROSITE" id="PS00141">
    <property type="entry name" value="ASP_PROTEASE"/>
    <property type="match status" value="2"/>
</dbReference>
<feature type="disulfide bond" evidence="8">
    <location>
        <begin position="81"/>
        <end position="86"/>
    </location>
</feature>
<dbReference type="InterPro" id="IPR001969">
    <property type="entry name" value="Aspartic_peptidase_AS"/>
</dbReference>
<dbReference type="Proteomes" id="UP000594454">
    <property type="component" value="Chromosome 6"/>
</dbReference>
<dbReference type="InParanoid" id="A0A7R8Z100"/>
<dbReference type="FunFam" id="2.40.70.10:FF:000002">
    <property type="entry name" value="Vacuolar aspartic proteinase"/>
    <property type="match status" value="1"/>
</dbReference>
<evidence type="ECO:0000256" key="6">
    <source>
        <dbReference type="ARBA" id="ARBA00023180"/>
    </source>
</evidence>
<dbReference type="PROSITE" id="PS51257">
    <property type="entry name" value="PROKAR_LIPOPROTEIN"/>
    <property type="match status" value="1"/>
</dbReference>
<dbReference type="AlphaFoldDB" id="A0A7R8Z100"/>
<dbReference type="GO" id="GO:0005764">
    <property type="term" value="C:lysosome"/>
    <property type="evidence" value="ECO:0007669"/>
    <property type="project" value="TreeGrafter"/>
</dbReference>
<evidence type="ECO:0000256" key="5">
    <source>
        <dbReference type="ARBA" id="ARBA00023157"/>
    </source>
</evidence>
<evidence type="ECO:0000259" key="11">
    <source>
        <dbReference type="PROSITE" id="PS51767"/>
    </source>
</evidence>
<protein>
    <recommendedName>
        <fullName evidence="11">Peptidase A1 domain-containing protein</fullName>
    </recommendedName>
</protein>
<keyword evidence="4 9" id="KW-0378">Hydrolase</keyword>